<protein>
    <submittedName>
        <fullName evidence="4">DUF4604 domain-containing protein</fullName>
    </submittedName>
</protein>
<evidence type="ECO:0000313" key="3">
    <source>
        <dbReference type="Proteomes" id="UP000267096"/>
    </source>
</evidence>
<dbReference type="EMBL" id="UYRR01014481">
    <property type="protein sequence ID" value="VDK27318.1"/>
    <property type="molecule type" value="Genomic_DNA"/>
</dbReference>
<feature type="compositionally biased region" description="Basic and acidic residues" evidence="1">
    <location>
        <begin position="14"/>
        <end position="37"/>
    </location>
</feature>
<reference evidence="4" key="1">
    <citation type="submission" date="2017-02" db="UniProtKB">
        <authorList>
            <consortium name="WormBaseParasite"/>
        </authorList>
    </citation>
    <scope>IDENTIFICATION</scope>
</reference>
<evidence type="ECO:0000313" key="2">
    <source>
        <dbReference type="EMBL" id="VDK27318.1"/>
    </source>
</evidence>
<reference evidence="2 3" key="2">
    <citation type="submission" date="2018-11" db="EMBL/GenBank/DDBJ databases">
        <authorList>
            <consortium name="Pathogen Informatics"/>
        </authorList>
    </citation>
    <scope>NUCLEOTIDE SEQUENCE [LARGE SCALE GENOMIC DNA]</scope>
</reference>
<gene>
    <name evidence="2" type="ORF">ASIM_LOCUS6568</name>
</gene>
<accession>A0A0M3JGN8</accession>
<dbReference type="WBParaSite" id="ASIM_0000679301-mRNA-1">
    <property type="protein sequence ID" value="ASIM_0000679301-mRNA-1"/>
    <property type="gene ID" value="ASIM_0000679301"/>
</dbReference>
<organism evidence="4">
    <name type="scientific">Anisakis simplex</name>
    <name type="common">Herring worm</name>
    <dbReference type="NCBI Taxonomy" id="6269"/>
    <lineage>
        <taxon>Eukaryota</taxon>
        <taxon>Metazoa</taxon>
        <taxon>Ecdysozoa</taxon>
        <taxon>Nematoda</taxon>
        <taxon>Chromadorea</taxon>
        <taxon>Rhabditida</taxon>
        <taxon>Spirurina</taxon>
        <taxon>Ascaridomorpha</taxon>
        <taxon>Ascaridoidea</taxon>
        <taxon>Anisakidae</taxon>
        <taxon>Anisakis</taxon>
        <taxon>Anisakis simplex complex</taxon>
    </lineage>
</organism>
<sequence>MLFPDGGTEDKEEDEMKKDDTEELYEHLRKDDGKPILDEGDEKNEEIMDEGVEEALKEAEDEAAATDATTPEPATFDSLRPPRPKRPVDEDEMPPYDEETQKLIAGRLS</sequence>
<name>A0A0M3JGN8_ANISI</name>
<feature type="compositionally biased region" description="Acidic residues" evidence="1">
    <location>
        <begin position="38"/>
        <end position="64"/>
    </location>
</feature>
<keyword evidence="3" id="KW-1185">Reference proteome</keyword>
<dbReference type="AlphaFoldDB" id="A0A0M3JGN8"/>
<feature type="compositionally biased region" description="Low complexity" evidence="1">
    <location>
        <begin position="65"/>
        <end position="75"/>
    </location>
</feature>
<evidence type="ECO:0000256" key="1">
    <source>
        <dbReference type="SAM" id="MobiDB-lite"/>
    </source>
</evidence>
<feature type="compositionally biased region" description="Acidic residues" evidence="1">
    <location>
        <begin position="89"/>
        <end position="98"/>
    </location>
</feature>
<feature type="region of interest" description="Disordered" evidence="1">
    <location>
        <begin position="1"/>
        <end position="109"/>
    </location>
</feature>
<dbReference type="Proteomes" id="UP000267096">
    <property type="component" value="Unassembled WGS sequence"/>
</dbReference>
<evidence type="ECO:0000313" key="4">
    <source>
        <dbReference type="WBParaSite" id="ASIM_0000679301-mRNA-1"/>
    </source>
</evidence>
<proteinExistence type="predicted"/>